<dbReference type="Proteomes" id="UP000002377">
    <property type="component" value="Chromosome"/>
</dbReference>
<dbReference type="KEGG" id="tjr:TherJR_1940"/>
<gene>
    <name evidence="2" type="ordered locus">TherJR_1940</name>
</gene>
<feature type="transmembrane region" description="Helical" evidence="1">
    <location>
        <begin position="6"/>
        <end position="30"/>
    </location>
</feature>
<dbReference type="AlphaFoldDB" id="D5X869"/>
<dbReference type="EMBL" id="CP002028">
    <property type="protein sequence ID" value="ADG82789.1"/>
    <property type="molecule type" value="Genomic_DNA"/>
</dbReference>
<name>D5X869_THEPJ</name>
<evidence type="ECO:0000256" key="1">
    <source>
        <dbReference type="SAM" id="Phobius"/>
    </source>
</evidence>
<evidence type="ECO:0000313" key="2">
    <source>
        <dbReference type="EMBL" id="ADG82789.1"/>
    </source>
</evidence>
<keyword evidence="1" id="KW-1133">Transmembrane helix</keyword>
<dbReference type="HOGENOM" id="CLU_3259093_0_0_9"/>
<keyword evidence="3" id="KW-1185">Reference proteome</keyword>
<keyword evidence="1" id="KW-0812">Transmembrane</keyword>
<accession>D5X869</accession>
<evidence type="ECO:0000313" key="3">
    <source>
        <dbReference type="Proteomes" id="UP000002377"/>
    </source>
</evidence>
<reference evidence="2 3" key="1">
    <citation type="submission" date="2010-05" db="EMBL/GenBank/DDBJ databases">
        <title>Complete sequence of Thermincola sp. JR.</title>
        <authorList>
            <consortium name="US DOE Joint Genome Institute"/>
            <person name="Lucas S."/>
            <person name="Copeland A."/>
            <person name="Lapidus A."/>
            <person name="Cheng J.-F."/>
            <person name="Bruce D."/>
            <person name="Goodwin L."/>
            <person name="Pitluck S."/>
            <person name="Chertkov O."/>
            <person name="Detter J.C."/>
            <person name="Han C."/>
            <person name="Tapia R."/>
            <person name="Land M."/>
            <person name="Hauser L."/>
            <person name="Kyrpides N."/>
            <person name="Mikhailova N."/>
            <person name="Hazen T.C."/>
            <person name="Woyke T."/>
        </authorList>
    </citation>
    <scope>NUCLEOTIDE SEQUENCE [LARGE SCALE GENOMIC DNA]</scope>
    <source>
        <strain evidence="2 3">JR</strain>
    </source>
</reference>
<dbReference type="STRING" id="635013.TherJR_1940"/>
<proteinExistence type="predicted"/>
<sequence precursor="true">MLWVQIVSVIVLLIAAGLIIMGSGLFVALYKTLHKMLKKTSS</sequence>
<organism evidence="2 3">
    <name type="scientific">Thermincola potens (strain JR)</name>
    <dbReference type="NCBI Taxonomy" id="635013"/>
    <lineage>
        <taxon>Bacteria</taxon>
        <taxon>Bacillati</taxon>
        <taxon>Bacillota</taxon>
        <taxon>Clostridia</taxon>
        <taxon>Eubacteriales</taxon>
        <taxon>Thermincolaceae</taxon>
        <taxon>Thermincola</taxon>
    </lineage>
</organism>
<protein>
    <submittedName>
        <fullName evidence="2">Uncharacterized protein</fullName>
    </submittedName>
</protein>
<keyword evidence="1" id="KW-0472">Membrane</keyword>